<name>A0AB94IAM1_9GAMM</name>
<reference evidence="1 2" key="1">
    <citation type="journal article" date="2014" name="Appl. Environ. Microbiol.">
        <title>Genomic features of a bumble bee symbiont reflect its host environment.</title>
        <authorList>
            <person name="Martinson V.G."/>
            <person name="Magoc T."/>
            <person name="Koch H."/>
            <person name="Salzberg S.L."/>
            <person name="Moran N.A."/>
        </authorList>
    </citation>
    <scope>NUCLEOTIDE SEQUENCE [LARGE SCALE GENOMIC DNA]</scope>
    <source>
        <strain evidence="1 2">Bimp</strain>
    </source>
</reference>
<dbReference type="RefSeq" id="WP_133459320.1">
    <property type="nucleotide sequence ID" value="NZ_AWGA01000084.1"/>
</dbReference>
<dbReference type="EMBL" id="AWGA01000084">
    <property type="protein sequence ID" value="TEA26452.1"/>
    <property type="molecule type" value="Genomic_DNA"/>
</dbReference>
<keyword evidence="2" id="KW-1185">Reference proteome</keyword>
<protein>
    <submittedName>
        <fullName evidence="1">Uncharacterized protein</fullName>
    </submittedName>
</protein>
<gene>
    <name evidence="1" type="ORF">O970_08730</name>
</gene>
<dbReference type="AlphaFoldDB" id="A0AB94IAM1"/>
<dbReference type="Proteomes" id="UP000506160">
    <property type="component" value="Unassembled WGS sequence"/>
</dbReference>
<evidence type="ECO:0000313" key="2">
    <source>
        <dbReference type="Proteomes" id="UP000506160"/>
    </source>
</evidence>
<organism evidence="1 2">
    <name type="scientific">Candidatus Schmidhempelia bombi str. Bimp</name>
    <dbReference type="NCBI Taxonomy" id="1387197"/>
    <lineage>
        <taxon>Bacteria</taxon>
        <taxon>Pseudomonadati</taxon>
        <taxon>Pseudomonadota</taxon>
        <taxon>Gammaproteobacteria</taxon>
        <taxon>Orbales</taxon>
        <taxon>Orbaceae</taxon>
        <taxon>Candidatus Schmidhempelia</taxon>
    </lineage>
</organism>
<evidence type="ECO:0000313" key="1">
    <source>
        <dbReference type="EMBL" id="TEA26452.1"/>
    </source>
</evidence>
<accession>A0AB94IAM1</accession>
<proteinExistence type="predicted"/>
<sequence>MLLKKICIFIIIYTSLSIAYCYERKIEKTWYFYKISKSTAYGETAETRDNLLQKREDLIEKFANTSIKFSDKTLAINDECLIEYSIKSTTPEVYWKSDEKNNLYKKLFTKEKSPLNQEINIITYLHSKQSCSEGLNNFIKNGNDLVAITEEGYLIFFTDQNKEKQLSSEYRGKHEPINLLGHPMIKDKNIIDKINDKCNFFANEDKSLKYGECETEQLSSYYARILKKIKNGRTKIYQNKQYEFYLVFKEEKYPINYELIIEKDNHIVDSLVLYTVYSNESEVIKKYYYIDEKLENIWLLNISSNENSMLTEKGTYYEVKQVDDWNHYQIDKNRHFKLLESLNCNYKYESPNSDSPTSWVCH</sequence>
<comment type="caution">
    <text evidence="1">The sequence shown here is derived from an EMBL/GenBank/DDBJ whole genome shotgun (WGS) entry which is preliminary data.</text>
</comment>